<reference evidence="1 2" key="1">
    <citation type="submission" date="2016-05" db="EMBL/GenBank/DDBJ databases">
        <title>Microbial solvent formation.</title>
        <authorList>
            <person name="Poehlein A."/>
            <person name="Montoya Solano J.D."/>
            <person name="Flitsch S."/>
            <person name="Krabben P."/>
            <person name="Duerre P."/>
            <person name="Daniel R."/>
        </authorList>
    </citation>
    <scope>NUCLEOTIDE SEQUENCE [LARGE SCALE GENOMIC DNA]</scope>
    <source>
        <strain evidence="1 2">DSM 2619</strain>
    </source>
</reference>
<name>A0A1S8TE22_9CLOT</name>
<comment type="caution">
    <text evidence="1">The sequence shown here is derived from an EMBL/GenBank/DDBJ whole genome shotgun (WGS) entry which is preliminary data.</text>
</comment>
<proteinExistence type="predicted"/>
<dbReference type="EMBL" id="LZZM01000179">
    <property type="protein sequence ID" value="OOM75956.1"/>
    <property type="molecule type" value="Genomic_DNA"/>
</dbReference>
<evidence type="ECO:0000313" key="2">
    <source>
        <dbReference type="Proteomes" id="UP000190890"/>
    </source>
</evidence>
<accession>A0A1S8TE22</accession>
<protein>
    <submittedName>
        <fullName evidence="1">Uncharacterized protein</fullName>
    </submittedName>
</protein>
<sequence>MRKYLKIYKEAIRIFFSSSTAYRMEFQAYFFYGII</sequence>
<organism evidence="1 2">
    <name type="scientific">Clostridium puniceum</name>
    <dbReference type="NCBI Taxonomy" id="29367"/>
    <lineage>
        <taxon>Bacteria</taxon>
        <taxon>Bacillati</taxon>
        <taxon>Bacillota</taxon>
        <taxon>Clostridia</taxon>
        <taxon>Eubacteriales</taxon>
        <taxon>Clostridiaceae</taxon>
        <taxon>Clostridium</taxon>
    </lineage>
</organism>
<dbReference type="AlphaFoldDB" id="A0A1S8TE22"/>
<gene>
    <name evidence="1" type="ORF">CLPUN_29930</name>
</gene>
<keyword evidence="2" id="KW-1185">Reference proteome</keyword>
<dbReference type="Proteomes" id="UP000190890">
    <property type="component" value="Unassembled WGS sequence"/>
</dbReference>
<evidence type="ECO:0000313" key="1">
    <source>
        <dbReference type="EMBL" id="OOM75956.1"/>
    </source>
</evidence>